<dbReference type="InterPro" id="IPR006311">
    <property type="entry name" value="TAT_signal"/>
</dbReference>
<evidence type="ECO:0000313" key="1">
    <source>
        <dbReference type="EMBL" id="KYF70058.1"/>
    </source>
</evidence>
<dbReference type="InterPro" id="IPR011447">
    <property type="entry name" value="DUF1552"/>
</dbReference>
<organism evidence="1 2">
    <name type="scientific">Sorangium cellulosum</name>
    <name type="common">Polyangium cellulosum</name>
    <dbReference type="NCBI Taxonomy" id="56"/>
    <lineage>
        <taxon>Bacteria</taxon>
        <taxon>Pseudomonadati</taxon>
        <taxon>Myxococcota</taxon>
        <taxon>Polyangia</taxon>
        <taxon>Polyangiales</taxon>
        <taxon>Polyangiaceae</taxon>
        <taxon>Sorangium</taxon>
    </lineage>
</organism>
<gene>
    <name evidence="1" type="ORF">BE15_43440</name>
</gene>
<dbReference type="EMBL" id="JEMA01000430">
    <property type="protein sequence ID" value="KYF70058.1"/>
    <property type="molecule type" value="Genomic_DNA"/>
</dbReference>
<protein>
    <submittedName>
        <fullName evidence="1">Uncharacterized protein</fullName>
    </submittedName>
</protein>
<dbReference type="Pfam" id="PF07586">
    <property type="entry name" value="HXXSHH"/>
    <property type="match status" value="1"/>
</dbReference>
<name>A0A150QR18_SORCE</name>
<dbReference type="AlphaFoldDB" id="A0A150QR18"/>
<dbReference type="RefSeq" id="WP_061607895.1">
    <property type="nucleotide sequence ID" value="NZ_JEMA01000430.1"/>
</dbReference>
<evidence type="ECO:0000313" key="2">
    <source>
        <dbReference type="Proteomes" id="UP000075260"/>
    </source>
</evidence>
<accession>A0A150QR18</accession>
<dbReference type="PROSITE" id="PS51318">
    <property type="entry name" value="TAT"/>
    <property type="match status" value="1"/>
</dbReference>
<reference evidence="1 2" key="1">
    <citation type="submission" date="2014-02" db="EMBL/GenBank/DDBJ databases">
        <title>The small core and large imbalanced accessory genome model reveals a collaborative survival strategy of Sorangium cellulosum strains in nature.</title>
        <authorList>
            <person name="Han K."/>
            <person name="Peng R."/>
            <person name="Blom J."/>
            <person name="Li Y.-Z."/>
        </authorList>
    </citation>
    <scope>NUCLEOTIDE SEQUENCE [LARGE SCALE GENOMIC DNA]</scope>
    <source>
        <strain evidence="1 2">So0008-312</strain>
    </source>
</reference>
<dbReference type="Proteomes" id="UP000075260">
    <property type="component" value="Unassembled WGS sequence"/>
</dbReference>
<comment type="caution">
    <text evidence="1">The sequence shown here is derived from an EMBL/GenBank/DDBJ whole genome shotgun (WGS) entry which is preliminary data.</text>
</comment>
<proteinExistence type="predicted"/>
<sequence length="478" mass="50453">MNSKIVTNLNHPHVAPRRGINRRAFLRAGGVAIALPFLEGLPSRSAWAADSSPVFSLYIVAACGVVGSKFFPEKTGALTTNGLAAMTEKATHVLAPHASNLLFIRGINFPMSGPSNCGHAQGLCQALTARPASGGGKTASSSGVSADMVISELVNEGGAEPLTLYAGNRRNGYIAERISFKGGGSGQVRSADDNPYTLYAKLVGLTGNGGGGNSGTQVADELIRSRKSANDFVREELNSLMRMSALSSADKQRLQQHFDSIRDAEVTMGEMGGTCTQAGLATSELEALKGGLAFKTDGMIEDVAKLHLELVALAFACNFNRVATLQHGDGTDQTKYAVPSNASLGWPFHHLSHRVQSDASSGNNPTAEQAHAEIDVLRMQTLLHGLDQFKARGLFDKSIIMWTNHVADGPSHSFRNVPTIIAGSGGGYLKQGEYIDAGNVTNNRLFNGLIAAAVRDKTEWTENFGEGQGSGPIDGMLA</sequence>